<name>A0ABQ9HTQ5_9NEOP</name>
<evidence type="ECO:0000313" key="2">
    <source>
        <dbReference type="EMBL" id="KAJ8887711.1"/>
    </source>
</evidence>
<feature type="compositionally biased region" description="Basic and acidic residues" evidence="1">
    <location>
        <begin position="320"/>
        <end position="332"/>
    </location>
</feature>
<comment type="caution">
    <text evidence="2">The sequence shown here is derived from an EMBL/GenBank/DDBJ whole genome shotgun (WGS) entry which is preliminary data.</text>
</comment>
<feature type="compositionally biased region" description="Polar residues" evidence="1">
    <location>
        <begin position="728"/>
        <end position="743"/>
    </location>
</feature>
<accession>A0ABQ9HTQ5</accession>
<feature type="compositionally biased region" description="Acidic residues" evidence="1">
    <location>
        <begin position="712"/>
        <end position="727"/>
    </location>
</feature>
<gene>
    <name evidence="2" type="ORF">PR048_013929</name>
</gene>
<evidence type="ECO:0000256" key="1">
    <source>
        <dbReference type="SAM" id="MobiDB-lite"/>
    </source>
</evidence>
<feature type="region of interest" description="Disordered" evidence="1">
    <location>
        <begin position="711"/>
        <end position="743"/>
    </location>
</feature>
<feature type="compositionally biased region" description="Basic residues" evidence="1">
    <location>
        <begin position="337"/>
        <end position="352"/>
    </location>
</feature>
<feature type="compositionally biased region" description="Low complexity" evidence="1">
    <location>
        <begin position="1074"/>
        <end position="1083"/>
    </location>
</feature>
<organism evidence="2 3">
    <name type="scientific">Dryococelus australis</name>
    <dbReference type="NCBI Taxonomy" id="614101"/>
    <lineage>
        <taxon>Eukaryota</taxon>
        <taxon>Metazoa</taxon>
        <taxon>Ecdysozoa</taxon>
        <taxon>Arthropoda</taxon>
        <taxon>Hexapoda</taxon>
        <taxon>Insecta</taxon>
        <taxon>Pterygota</taxon>
        <taxon>Neoptera</taxon>
        <taxon>Polyneoptera</taxon>
        <taxon>Phasmatodea</taxon>
        <taxon>Verophasmatodea</taxon>
        <taxon>Anareolatae</taxon>
        <taxon>Phasmatidae</taxon>
        <taxon>Eurycanthinae</taxon>
        <taxon>Dryococelus</taxon>
    </lineage>
</organism>
<feature type="region of interest" description="Disordered" evidence="1">
    <location>
        <begin position="1039"/>
        <end position="1094"/>
    </location>
</feature>
<sequence>MPHRSKSAGVSLQESVCRSRLAGIKCMNSCMPEEDASHRRCEIQYVMHDYAYLQQLATNYMENNAVTVPSHSLAGDEGTRLTKYYDNGHMQFLQGDMMKDHIMNCKDSYFESQQVMRRIPFLALTGIVSIVDYDEAFNANSGMKELQDVMESVCVECEDDHEDSTDGNYYDDIVTEVYDEKNDKSEDDSLEVRTHLTNEDRDGAVASALASQHGDPGSRPHVGYRAGRCRLTAGFLGVIPFSLPLHTSATPSKRVSFHVTFRDDGHLRVPAGKPVTRRQEISNKAHEQDAWCARVSALRRNNHVHLKTRRREVDSRQCACDRKRKERTKEQGAQRGNTRRKRIARTPARRRTSTPTAPEIRKRQLAAPRMHQSSERLNHIPFLGHICVAGCSQAARQAHSISSRRISRSLLEKMALNERSEEILVAARPDPSWQQHRALLRRDKEKPRPAGAQDAEEWMTKVVTKEGKRWRNPSRIIQRTTKAELTKFKFVNLVSLCIETNTRKMFKGPTENVSSNIGWSSLFYRNGVWQIGTRNPGSESDLTITHIGSVNHLSHHIGCSLPLWMYLRLLLENYLEDNAVTVPSPLVKVAALVGKREQPIRDTMKEHIEICKGSSTGSQQVMSPIPPTASMGTLSAGDYGGAVNANDGMRNLQYLGLIETVCAECTHAIRSCEVDELQNKQLSALNTDDGHVARAKESKLHIYGHAGSDSVVDNDYDDHDNAEEYDNSLDSPTQLTNEFPSTSDAKTGAKCVSGLRPLRIKGMGIHARSHAFSAKWIGQPWPAIGAMTTSRSIPIAETIVYKGGGGKTHRGTVKHLPTGKKTCVSNTENATGNSRVGGACGRMRGAHAPLRWKLLSIFLSRLPAQQYRPQHLNAGPPPPLILVECVKNFGSSVMAPTPSSQCLGVRQRTSIIYSTTQSNYSFSRPRTDVCDLCAECTVKLNLRPNDTCRAEYSDCTSPKPAFQCEETNEWHTKFSKTMDRSVGATITFFVRGHLRLDSCNTMQATEVVRKSYCRVAILECDKHEGGKMPTVRRRAQRLNERTGEAGDPGEDPTTNGIVRHDSHLRKSGSGPAGWGASSLTTTPPRTPGGGGGGRTRKKAFLLVWLCGDGGLERSYFAITSTTRGLILWRRRRRTRTVRDKGTSVADGGKGREVVILGAQDHKCHSAGAEAWDRGAMLLAAFG</sequence>
<protein>
    <submittedName>
        <fullName evidence="2">Uncharacterized protein</fullName>
    </submittedName>
</protein>
<feature type="region of interest" description="Disordered" evidence="1">
    <location>
        <begin position="320"/>
        <end position="366"/>
    </location>
</feature>
<evidence type="ECO:0000313" key="3">
    <source>
        <dbReference type="Proteomes" id="UP001159363"/>
    </source>
</evidence>
<dbReference type="Proteomes" id="UP001159363">
    <property type="component" value="Chromosome X"/>
</dbReference>
<keyword evidence="3" id="KW-1185">Reference proteome</keyword>
<proteinExistence type="predicted"/>
<reference evidence="2 3" key="1">
    <citation type="submission" date="2023-02" db="EMBL/GenBank/DDBJ databases">
        <title>LHISI_Scaffold_Assembly.</title>
        <authorList>
            <person name="Stuart O.P."/>
            <person name="Cleave R."/>
            <person name="Magrath M.J.L."/>
            <person name="Mikheyev A.S."/>
        </authorList>
    </citation>
    <scope>NUCLEOTIDE SEQUENCE [LARGE SCALE GENOMIC DNA]</scope>
    <source>
        <strain evidence="2">Daus_M_001</strain>
        <tissue evidence="2">Leg muscle</tissue>
    </source>
</reference>
<dbReference type="EMBL" id="JARBHB010000004">
    <property type="protein sequence ID" value="KAJ8887711.1"/>
    <property type="molecule type" value="Genomic_DNA"/>
</dbReference>